<feature type="domain" description="Phosphatidic acid phosphatase type 2/haloperoxidase" evidence="2">
    <location>
        <begin position="115"/>
        <end position="216"/>
    </location>
</feature>
<dbReference type="EMBL" id="FOFZ01000002">
    <property type="protein sequence ID" value="SEQ47229.1"/>
    <property type="molecule type" value="Genomic_DNA"/>
</dbReference>
<accession>A0A1H9GAX2</accession>
<evidence type="ECO:0000313" key="3">
    <source>
        <dbReference type="EMBL" id="SEQ47229.1"/>
    </source>
</evidence>
<protein>
    <submittedName>
        <fullName evidence="3">PAP2 superfamily protein</fullName>
    </submittedName>
</protein>
<evidence type="ECO:0000256" key="1">
    <source>
        <dbReference type="SAM" id="Phobius"/>
    </source>
</evidence>
<sequence length="254" mass="28019">MKQLIYLTILKMKKLSTLFLLVLFVSQMYGQKIDSLAIHKKLSYKNFIVPAAVLIGGIFLLNSSQNNSIQEKSNAFFGIGFNSKIDNFTPLVPVAQIYAGRYLGFQPKNTVLHQTIDIVIANSLTLAVVQITKNLVKEERPDASNNLSFPSGHTAIAFTNAALLFQEYKDSNFWYASSGFIFATTTGILRVANNRHYSSDVLAGAGIGLLSGIIVSNYNPFQAIKFGRKKSTSAFVYPQFGRTNGLGILIKPDF</sequence>
<dbReference type="AlphaFoldDB" id="A0A1H9GAX2"/>
<gene>
    <name evidence="3" type="ORF">SAMN05444355_102441</name>
</gene>
<feature type="transmembrane region" description="Helical" evidence="1">
    <location>
        <begin position="201"/>
        <end position="221"/>
    </location>
</feature>
<organism evidence="3 4">
    <name type="scientific">Flavobacterium frigoris</name>
    <dbReference type="NCBI Taxonomy" id="229204"/>
    <lineage>
        <taxon>Bacteria</taxon>
        <taxon>Pseudomonadati</taxon>
        <taxon>Bacteroidota</taxon>
        <taxon>Flavobacteriia</taxon>
        <taxon>Flavobacteriales</taxon>
        <taxon>Flavobacteriaceae</taxon>
        <taxon>Flavobacterium</taxon>
    </lineage>
</organism>
<dbReference type="InterPro" id="IPR036938">
    <property type="entry name" value="PAP2/HPO_sf"/>
</dbReference>
<dbReference type="CDD" id="cd03394">
    <property type="entry name" value="PAP2_like_5"/>
    <property type="match status" value="1"/>
</dbReference>
<dbReference type="SMART" id="SM00014">
    <property type="entry name" value="acidPPc"/>
    <property type="match status" value="1"/>
</dbReference>
<keyword evidence="4" id="KW-1185">Reference proteome</keyword>
<evidence type="ECO:0000313" key="4">
    <source>
        <dbReference type="Proteomes" id="UP000183658"/>
    </source>
</evidence>
<dbReference type="Proteomes" id="UP000183658">
    <property type="component" value="Unassembled WGS sequence"/>
</dbReference>
<feature type="transmembrane region" description="Helical" evidence="1">
    <location>
        <begin position="173"/>
        <end position="189"/>
    </location>
</feature>
<proteinExistence type="predicted"/>
<dbReference type="Gene3D" id="1.20.144.10">
    <property type="entry name" value="Phosphatidic acid phosphatase type 2/haloperoxidase"/>
    <property type="match status" value="1"/>
</dbReference>
<feature type="transmembrane region" description="Helical" evidence="1">
    <location>
        <begin position="46"/>
        <end position="63"/>
    </location>
</feature>
<keyword evidence="1" id="KW-0472">Membrane</keyword>
<keyword evidence="1" id="KW-1133">Transmembrane helix</keyword>
<keyword evidence="1" id="KW-0812">Transmembrane</keyword>
<dbReference type="PANTHER" id="PTHR14969:SF13">
    <property type="entry name" value="AT30094P"/>
    <property type="match status" value="1"/>
</dbReference>
<dbReference type="InterPro" id="IPR000326">
    <property type="entry name" value="PAP2/HPO"/>
</dbReference>
<evidence type="ECO:0000259" key="2">
    <source>
        <dbReference type="SMART" id="SM00014"/>
    </source>
</evidence>
<dbReference type="Pfam" id="PF01569">
    <property type="entry name" value="PAP2"/>
    <property type="match status" value="1"/>
</dbReference>
<reference evidence="4" key="1">
    <citation type="submission" date="2016-10" db="EMBL/GenBank/DDBJ databases">
        <authorList>
            <person name="Varghese N."/>
            <person name="Submissions S."/>
        </authorList>
    </citation>
    <scope>NUCLEOTIDE SEQUENCE [LARGE SCALE GENOMIC DNA]</scope>
    <source>
        <strain evidence="4">DSM 15719</strain>
    </source>
</reference>
<name>A0A1H9GAX2_FLAFI</name>
<dbReference type="SUPFAM" id="SSF48317">
    <property type="entry name" value="Acid phosphatase/Vanadium-dependent haloperoxidase"/>
    <property type="match status" value="1"/>
</dbReference>
<dbReference type="PANTHER" id="PTHR14969">
    <property type="entry name" value="SPHINGOSINE-1-PHOSPHATE PHOSPHOHYDROLASE"/>
    <property type="match status" value="1"/>
</dbReference>